<reference evidence="1 2" key="1">
    <citation type="submission" date="2021-01" db="EMBL/GenBank/DDBJ databases">
        <title>Whole genome shotgun sequence of Catellatospora citrea NBRC 14495.</title>
        <authorList>
            <person name="Komaki H."/>
            <person name="Tamura T."/>
        </authorList>
    </citation>
    <scope>NUCLEOTIDE SEQUENCE [LARGE SCALE GENOMIC DNA]</scope>
    <source>
        <strain evidence="1 2">NBRC 14495</strain>
    </source>
</reference>
<proteinExistence type="predicted"/>
<protein>
    <submittedName>
        <fullName evidence="1">Uncharacterized protein</fullName>
    </submittedName>
</protein>
<evidence type="ECO:0000313" key="2">
    <source>
        <dbReference type="Proteomes" id="UP000659904"/>
    </source>
</evidence>
<evidence type="ECO:0000313" key="1">
    <source>
        <dbReference type="EMBL" id="GIF98528.1"/>
    </source>
</evidence>
<name>A0A8J3KGK7_9ACTN</name>
<dbReference type="AlphaFoldDB" id="A0A8J3KGK7"/>
<gene>
    <name evidence="1" type="ORF">Cci01nite_36220</name>
</gene>
<accession>A0A8J3KGK7</accession>
<dbReference type="EMBL" id="BONH01000015">
    <property type="protein sequence ID" value="GIF98528.1"/>
    <property type="molecule type" value="Genomic_DNA"/>
</dbReference>
<keyword evidence="2" id="KW-1185">Reference proteome</keyword>
<dbReference type="Proteomes" id="UP000659904">
    <property type="component" value="Unassembled WGS sequence"/>
</dbReference>
<organism evidence="1 2">
    <name type="scientific">Catellatospora citrea</name>
    <dbReference type="NCBI Taxonomy" id="53366"/>
    <lineage>
        <taxon>Bacteria</taxon>
        <taxon>Bacillati</taxon>
        <taxon>Actinomycetota</taxon>
        <taxon>Actinomycetes</taxon>
        <taxon>Micromonosporales</taxon>
        <taxon>Micromonosporaceae</taxon>
        <taxon>Catellatospora</taxon>
    </lineage>
</organism>
<sequence length="102" mass="11013">MYVRDSVLIRNGYATGRVRLTATPGPRRALPCTAPVRTWTGAVSRLTGMAVDAEVRTPRVRRVNRSAGRSRLDGETPYLPGCGAFAVACPWPVPTGREGAYP</sequence>
<comment type="caution">
    <text evidence="1">The sequence shown here is derived from an EMBL/GenBank/DDBJ whole genome shotgun (WGS) entry which is preliminary data.</text>
</comment>